<reference evidence="1 2" key="1">
    <citation type="journal article" date="2014" name="PLoS ONE">
        <title>The first complete genome sequence of the class fimbriimonadia in the phylum armatimonadetes.</title>
        <authorList>
            <person name="Hu Z.Y."/>
            <person name="Wang Y.Z."/>
            <person name="Im W.T."/>
            <person name="Wang S.Y."/>
            <person name="Zhao G.P."/>
            <person name="Zheng H.J."/>
            <person name="Quan Z.X."/>
        </authorList>
    </citation>
    <scope>NUCLEOTIDE SEQUENCE [LARGE SCALE GENOMIC DNA]</scope>
    <source>
        <strain evidence="1">Gsoil 348</strain>
    </source>
</reference>
<evidence type="ECO:0008006" key="3">
    <source>
        <dbReference type="Google" id="ProtNLM"/>
    </source>
</evidence>
<dbReference type="Proteomes" id="UP000027982">
    <property type="component" value="Chromosome"/>
</dbReference>
<gene>
    <name evidence="1" type="ORF">OP10G_0137</name>
</gene>
<dbReference type="AlphaFoldDB" id="A0A068NL65"/>
<sequence length="99" mass="11089">MQIETKGPVVPRPMLLGELPKQIEAPAAPENSEPINPAHYRGDDVMCIIERYRLGFCLGNVAKYVLRHADKAGVEDLKKARWYLDRAISNMEKGEVVGL</sequence>
<dbReference type="HOGENOM" id="CLU_2316125_0_0_0"/>
<keyword evidence="2" id="KW-1185">Reference proteome</keyword>
<dbReference type="STRING" id="661478.OP10G_0137"/>
<accession>A0A068NL65</accession>
<dbReference type="eggNOG" id="ENOG5033BW7">
    <property type="taxonomic scope" value="Bacteria"/>
</dbReference>
<organism evidence="1 2">
    <name type="scientific">Fimbriimonas ginsengisoli Gsoil 348</name>
    <dbReference type="NCBI Taxonomy" id="661478"/>
    <lineage>
        <taxon>Bacteria</taxon>
        <taxon>Bacillati</taxon>
        <taxon>Armatimonadota</taxon>
        <taxon>Fimbriimonadia</taxon>
        <taxon>Fimbriimonadales</taxon>
        <taxon>Fimbriimonadaceae</taxon>
        <taxon>Fimbriimonas</taxon>
    </lineage>
</organism>
<protein>
    <recommendedName>
        <fullName evidence="3">DUF3310 domain-containing protein</fullName>
    </recommendedName>
</protein>
<dbReference type="InterPro" id="IPR021739">
    <property type="entry name" value="SaV-like"/>
</dbReference>
<dbReference type="Pfam" id="PF11753">
    <property type="entry name" value="DUF3310"/>
    <property type="match status" value="1"/>
</dbReference>
<dbReference type="RefSeq" id="WP_025227820.1">
    <property type="nucleotide sequence ID" value="NZ_CP007139.1"/>
</dbReference>
<name>A0A068NL65_FIMGI</name>
<evidence type="ECO:0000313" key="1">
    <source>
        <dbReference type="EMBL" id="AIE83505.1"/>
    </source>
</evidence>
<dbReference type="EMBL" id="CP007139">
    <property type="protein sequence ID" value="AIE83505.1"/>
    <property type="molecule type" value="Genomic_DNA"/>
</dbReference>
<proteinExistence type="predicted"/>
<evidence type="ECO:0000313" key="2">
    <source>
        <dbReference type="Proteomes" id="UP000027982"/>
    </source>
</evidence>
<dbReference type="KEGG" id="fgi:OP10G_0137"/>